<keyword evidence="2" id="KW-1185">Reference proteome</keyword>
<reference evidence="1" key="2">
    <citation type="submission" date="2023-05" db="EMBL/GenBank/DDBJ databases">
        <authorList>
            <consortium name="Lawrence Berkeley National Laboratory"/>
            <person name="Steindorff A."/>
            <person name="Hensen N."/>
            <person name="Bonometti L."/>
            <person name="Westerberg I."/>
            <person name="Brannstrom I.O."/>
            <person name="Guillou S."/>
            <person name="Cros-Aarteil S."/>
            <person name="Calhoun S."/>
            <person name="Haridas S."/>
            <person name="Kuo A."/>
            <person name="Mondo S."/>
            <person name="Pangilinan J."/>
            <person name="Riley R."/>
            <person name="Labutti K."/>
            <person name="Andreopoulos B."/>
            <person name="Lipzen A."/>
            <person name="Chen C."/>
            <person name="Yanf M."/>
            <person name="Daum C."/>
            <person name="Ng V."/>
            <person name="Clum A."/>
            <person name="Ohm R."/>
            <person name="Martin F."/>
            <person name="Silar P."/>
            <person name="Natvig D."/>
            <person name="Lalanne C."/>
            <person name="Gautier V."/>
            <person name="Ament-Velasquez S.L."/>
            <person name="Kruys A."/>
            <person name="Hutchinson M.I."/>
            <person name="Powell A.J."/>
            <person name="Barry K."/>
            <person name="Miller A.N."/>
            <person name="Grigoriev I.V."/>
            <person name="Debuchy R."/>
            <person name="Gladieux P."/>
            <person name="Thoren M.H."/>
            <person name="Johannesson H."/>
        </authorList>
    </citation>
    <scope>NUCLEOTIDE SEQUENCE</scope>
    <source>
        <strain evidence="1">CBS 892.96</strain>
    </source>
</reference>
<dbReference type="Pfam" id="PF19535">
    <property type="entry name" value="DUF6060"/>
    <property type="match status" value="1"/>
</dbReference>
<evidence type="ECO:0000313" key="2">
    <source>
        <dbReference type="Proteomes" id="UP001302321"/>
    </source>
</evidence>
<dbReference type="InterPro" id="IPR045702">
    <property type="entry name" value="DUF6060"/>
</dbReference>
<dbReference type="Proteomes" id="UP001302321">
    <property type="component" value="Unassembled WGS sequence"/>
</dbReference>
<reference evidence="1" key="1">
    <citation type="journal article" date="2023" name="Mol. Phylogenet. Evol.">
        <title>Genome-scale phylogeny and comparative genomics of the fungal order Sordariales.</title>
        <authorList>
            <person name="Hensen N."/>
            <person name="Bonometti L."/>
            <person name="Westerberg I."/>
            <person name="Brannstrom I.O."/>
            <person name="Guillou S."/>
            <person name="Cros-Aarteil S."/>
            <person name="Calhoun S."/>
            <person name="Haridas S."/>
            <person name="Kuo A."/>
            <person name="Mondo S."/>
            <person name="Pangilinan J."/>
            <person name="Riley R."/>
            <person name="LaButti K."/>
            <person name="Andreopoulos B."/>
            <person name="Lipzen A."/>
            <person name="Chen C."/>
            <person name="Yan M."/>
            <person name="Daum C."/>
            <person name="Ng V."/>
            <person name="Clum A."/>
            <person name="Steindorff A."/>
            <person name="Ohm R.A."/>
            <person name="Martin F."/>
            <person name="Silar P."/>
            <person name="Natvig D.O."/>
            <person name="Lalanne C."/>
            <person name="Gautier V."/>
            <person name="Ament-Velasquez S.L."/>
            <person name="Kruys A."/>
            <person name="Hutchinson M.I."/>
            <person name="Powell A.J."/>
            <person name="Barry K."/>
            <person name="Miller A.N."/>
            <person name="Grigoriev I.V."/>
            <person name="Debuchy R."/>
            <person name="Gladieux P."/>
            <person name="Hiltunen Thoren M."/>
            <person name="Johannesson H."/>
        </authorList>
    </citation>
    <scope>NUCLEOTIDE SEQUENCE</scope>
    <source>
        <strain evidence="1">CBS 892.96</strain>
    </source>
</reference>
<comment type="caution">
    <text evidence="1">The sequence shown here is derived from an EMBL/GenBank/DDBJ whole genome shotgun (WGS) entry which is preliminary data.</text>
</comment>
<accession>A0AAN6W404</accession>
<dbReference type="AlphaFoldDB" id="A0AAN6W404"/>
<organism evidence="1 2">
    <name type="scientific">Triangularia setosa</name>
    <dbReference type="NCBI Taxonomy" id="2587417"/>
    <lineage>
        <taxon>Eukaryota</taxon>
        <taxon>Fungi</taxon>
        <taxon>Dikarya</taxon>
        <taxon>Ascomycota</taxon>
        <taxon>Pezizomycotina</taxon>
        <taxon>Sordariomycetes</taxon>
        <taxon>Sordariomycetidae</taxon>
        <taxon>Sordariales</taxon>
        <taxon>Podosporaceae</taxon>
        <taxon>Triangularia</taxon>
    </lineage>
</organism>
<protein>
    <submittedName>
        <fullName evidence="1">Uncharacterized protein</fullName>
    </submittedName>
</protein>
<sequence length="195" mass="21315">MIGGHTPRSSLPFGISARSSGSGGLYLQFKNGTIIPPKKVRNRPQSLAAHAKKMNRRCEGYEEDSCTENERYYKTFETELVGSTIAPSIEDRTIEARYSRSVEVRTTFSVSVGDPLGIVSVSLGFELATTETQEITYPLLVPAGVSGTAGFTPVYICSRDTLRDCDGNLTNEEESCMAFINNNGDIQGDWQIVEA</sequence>
<gene>
    <name evidence="1" type="ORF">QBC36DRAFT_333005</name>
</gene>
<dbReference type="EMBL" id="MU866266">
    <property type="protein sequence ID" value="KAK4174746.1"/>
    <property type="molecule type" value="Genomic_DNA"/>
</dbReference>
<proteinExistence type="predicted"/>
<name>A0AAN6W404_9PEZI</name>
<evidence type="ECO:0000313" key="1">
    <source>
        <dbReference type="EMBL" id="KAK4174746.1"/>
    </source>
</evidence>